<keyword evidence="2" id="KW-1185">Reference proteome</keyword>
<gene>
    <name evidence="1" type="ORF">O181_084729</name>
</gene>
<reference evidence="1" key="1">
    <citation type="submission" date="2021-03" db="EMBL/GenBank/DDBJ databases">
        <title>Draft genome sequence of rust myrtle Austropuccinia psidii MF-1, a brazilian biotype.</title>
        <authorList>
            <person name="Quecine M.C."/>
            <person name="Pachon D.M.R."/>
            <person name="Bonatelli M.L."/>
            <person name="Correr F.H."/>
            <person name="Franceschini L.M."/>
            <person name="Leite T.F."/>
            <person name="Margarido G.R.A."/>
            <person name="Almeida C.A."/>
            <person name="Ferrarezi J.A."/>
            <person name="Labate C.A."/>
        </authorList>
    </citation>
    <scope>NUCLEOTIDE SEQUENCE</scope>
    <source>
        <strain evidence="1">MF-1</strain>
    </source>
</reference>
<sequence>MSSLNRSYGFRYYDFVKVCSAKELEELLFGYPSSPSESRGFWHWATKPHSIPASPPALGTLSRVPSPFPSSENIPEAALAFYMFIEGKYNPRLFVLDPLSHFLGEEALNASSQKTKDGFRKPSHPCG</sequence>
<evidence type="ECO:0000313" key="1">
    <source>
        <dbReference type="EMBL" id="MBW0545014.1"/>
    </source>
</evidence>
<evidence type="ECO:0000313" key="2">
    <source>
        <dbReference type="Proteomes" id="UP000765509"/>
    </source>
</evidence>
<proteinExistence type="predicted"/>
<comment type="caution">
    <text evidence="1">The sequence shown here is derived from an EMBL/GenBank/DDBJ whole genome shotgun (WGS) entry which is preliminary data.</text>
</comment>
<organism evidence="1 2">
    <name type="scientific">Austropuccinia psidii MF-1</name>
    <dbReference type="NCBI Taxonomy" id="1389203"/>
    <lineage>
        <taxon>Eukaryota</taxon>
        <taxon>Fungi</taxon>
        <taxon>Dikarya</taxon>
        <taxon>Basidiomycota</taxon>
        <taxon>Pucciniomycotina</taxon>
        <taxon>Pucciniomycetes</taxon>
        <taxon>Pucciniales</taxon>
        <taxon>Sphaerophragmiaceae</taxon>
        <taxon>Austropuccinia</taxon>
    </lineage>
</organism>
<dbReference type="AlphaFoldDB" id="A0A9Q3FTZ1"/>
<dbReference type="Proteomes" id="UP000765509">
    <property type="component" value="Unassembled WGS sequence"/>
</dbReference>
<accession>A0A9Q3FTZ1</accession>
<dbReference type="EMBL" id="AVOT02049876">
    <property type="protein sequence ID" value="MBW0545014.1"/>
    <property type="molecule type" value="Genomic_DNA"/>
</dbReference>
<protein>
    <submittedName>
        <fullName evidence="1">Uncharacterized protein</fullName>
    </submittedName>
</protein>
<name>A0A9Q3FTZ1_9BASI</name>